<evidence type="ECO:0000313" key="2">
    <source>
        <dbReference type="EMBL" id="TXE09668.1"/>
    </source>
</evidence>
<evidence type="ECO:0000313" key="3">
    <source>
        <dbReference type="Proteomes" id="UP000321790"/>
    </source>
</evidence>
<gene>
    <name evidence="2" type="ORF">FUA26_09265</name>
</gene>
<reference evidence="3" key="1">
    <citation type="submission" date="2019-08" db="EMBL/GenBank/DDBJ databases">
        <title>Seonamhaeicola sediminis sp. nov., isolated from marine sediment.</title>
        <authorList>
            <person name="Cao W.R."/>
        </authorList>
    </citation>
    <scope>NUCLEOTIDE SEQUENCE [LARGE SCALE GENOMIC DNA]</scope>
    <source>
        <strain evidence="3">Gy8</strain>
    </source>
</reference>
<dbReference type="RefSeq" id="WP_147134857.1">
    <property type="nucleotide sequence ID" value="NZ_VOSC01000025.1"/>
</dbReference>
<keyword evidence="3" id="KW-1185">Reference proteome</keyword>
<dbReference type="OrthoDB" id="997414at2"/>
<sequence length="690" mass="80205">MKTRLLLLIALIISSVSLSQNANLDREYFNVSYVKLPLKPTLDESKRTFSSNQKNIQIKGYTKINNNATLHIDYKIYDTKTGNTEIIKHTHEKKDKDGNVISTSYTYSIKVSFITLANVVVNNSENSENGYKSEFTEKDTYNSSEYTSEKDANTYFTKNKLSLAAEYNTKHKKAIINKIEQALNNTYGYVPYTNAKEHFWILGNKKHPEYQKHTEAYQNLKRIFSNMKYNQSIGNIKTEVLPIVDYFESVVSKYQGPKKKMAKMRYASFYNIAKIFYFLDMPEKTKVYANKLIENGYDKSDGKYFNSISDKLIEKFKKNELTTRHFEVTTKNLSTNIKPTETVAKSTPKQTASGTKTNTIKNPNFYYSEGNINKDNKVAKNLISTVKNIIVATDKQYASFVEGDYITDTEGRITGQKIKYPVLDNLYQNIVIIWKNNTITEVKFGESTKLKLSWNNDIINNISIASRADFNFKINYNNNLPITATQTWQNGNAEIYNITYDDKNRLKSVKKFNVIKKKKNIKEEKSYTYTNDAIKTKRVIYRYENKNSNPEIYFNKEYIFKTLNNTSFSITTTDNTELNIASFDDKARIIKREIKNKQHGYIDNYSYANNSLFKLERHCNSSNSCYENSVKNITIYTTDTNKSSQPNYEWRKGSYGLNSTNELVFETTEDGTKFRKKINGSWTDWKFFEM</sequence>
<name>A0A5C7AM37_9FLAO</name>
<proteinExistence type="predicted"/>
<dbReference type="Proteomes" id="UP000321790">
    <property type="component" value="Unassembled WGS sequence"/>
</dbReference>
<accession>A0A5C7AM37</accession>
<feature type="signal peptide" evidence="1">
    <location>
        <begin position="1"/>
        <end position="22"/>
    </location>
</feature>
<protein>
    <submittedName>
        <fullName evidence="2">Uncharacterized protein</fullName>
    </submittedName>
</protein>
<feature type="chain" id="PRO_5022749901" evidence="1">
    <location>
        <begin position="23"/>
        <end position="690"/>
    </location>
</feature>
<keyword evidence="1" id="KW-0732">Signal</keyword>
<dbReference type="EMBL" id="VOSC01000025">
    <property type="protein sequence ID" value="TXE09668.1"/>
    <property type="molecule type" value="Genomic_DNA"/>
</dbReference>
<organism evidence="2 3">
    <name type="scientific">Seonamhaeicola algicola</name>
    <dbReference type="NCBI Taxonomy" id="1719036"/>
    <lineage>
        <taxon>Bacteria</taxon>
        <taxon>Pseudomonadati</taxon>
        <taxon>Bacteroidota</taxon>
        <taxon>Flavobacteriia</taxon>
        <taxon>Flavobacteriales</taxon>
        <taxon>Flavobacteriaceae</taxon>
    </lineage>
</organism>
<dbReference type="AlphaFoldDB" id="A0A5C7AM37"/>
<comment type="caution">
    <text evidence="2">The sequence shown here is derived from an EMBL/GenBank/DDBJ whole genome shotgun (WGS) entry which is preliminary data.</text>
</comment>
<evidence type="ECO:0000256" key="1">
    <source>
        <dbReference type="SAM" id="SignalP"/>
    </source>
</evidence>